<dbReference type="Proteomes" id="UP000650424">
    <property type="component" value="Unassembled WGS sequence"/>
</dbReference>
<feature type="transmembrane region" description="Helical" evidence="1">
    <location>
        <begin position="17"/>
        <end position="38"/>
    </location>
</feature>
<dbReference type="Pfam" id="PF07254">
    <property type="entry name" value="Cpta_toxin"/>
    <property type="match status" value="1"/>
</dbReference>
<feature type="transmembrane region" description="Helical" evidence="1">
    <location>
        <begin position="44"/>
        <end position="63"/>
    </location>
</feature>
<keyword evidence="3" id="KW-1185">Reference proteome</keyword>
<dbReference type="InterPro" id="IPR009883">
    <property type="entry name" value="YgfX"/>
</dbReference>
<evidence type="ECO:0000313" key="2">
    <source>
        <dbReference type="EMBL" id="MBC3916067.1"/>
    </source>
</evidence>
<evidence type="ECO:0000313" key="3">
    <source>
        <dbReference type="Proteomes" id="UP000650424"/>
    </source>
</evidence>
<protein>
    <recommendedName>
        <fullName evidence="4">Toxin CptA</fullName>
    </recommendedName>
</protein>
<reference evidence="2 3" key="1">
    <citation type="submission" date="2020-08" db="EMBL/GenBank/DDBJ databases">
        <title>Novel species isolated from subtropical streams in China.</title>
        <authorList>
            <person name="Lu H."/>
        </authorList>
    </citation>
    <scope>NUCLEOTIDE SEQUENCE [LARGE SCALE GENOMIC DNA]</scope>
    <source>
        <strain evidence="2 3">CY18W</strain>
    </source>
</reference>
<accession>A0ABR6ZJH8</accession>
<keyword evidence="1" id="KW-0472">Membrane</keyword>
<comment type="caution">
    <text evidence="2">The sequence shown here is derived from an EMBL/GenBank/DDBJ whole genome shotgun (WGS) entry which is preliminary data.</text>
</comment>
<gene>
    <name evidence="2" type="ORF">H8L32_01090</name>
</gene>
<organism evidence="2 3">
    <name type="scientific">Undibacterium hunanense</name>
    <dbReference type="NCBI Taxonomy" id="2762292"/>
    <lineage>
        <taxon>Bacteria</taxon>
        <taxon>Pseudomonadati</taxon>
        <taxon>Pseudomonadota</taxon>
        <taxon>Betaproteobacteria</taxon>
        <taxon>Burkholderiales</taxon>
        <taxon>Oxalobacteraceae</taxon>
        <taxon>Undibacterium</taxon>
    </lineage>
</organism>
<keyword evidence="1" id="KW-1133">Transmembrane helix</keyword>
<keyword evidence="1" id="KW-0812">Transmembrane</keyword>
<name>A0ABR6ZJH8_9BURK</name>
<evidence type="ECO:0000256" key="1">
    <source>
        <dbReference type="SAM" id="Phobius"/>
    </source>
</evidence>
<evidence type="ECO:0008006" key="4">
    <source>
        <dbReference type="Google" id="ProtNLM"/>
    </source>
</evidence>
<proteinExistence type="predicted"/>
<dbReference type="EMBL" id="JACOGF010000001">
    <property type="protein sequence ID" value="MBC3916067.1"/>
    <property type="molecule type" value="Genomic_DNA"/>
</dbReference>
<sequence length="154" mass="16915">MSTMSIALFAEIRPSRILLAALTGMAGLALASLSLVIWQSGMAVAVKALLWVVAACLIVLQLYRTWRKEARFCKLSIADSGSMILHETAGAIHHAGLTVSLSPKSRLLPQLLSIFLIDEQGREHKLLILPDSVNPVVFRALKVSLMWISQHYVK</sequence>